<feature type="region of interest" description="Disordered" evidence="1">
    <location>
        <begin position="23"/>
        <end position="46"/>
    </location>
</feature>
<feature type="compositionally biased region" description="Basic and acidic residues" evidence="1">
    <location>
        <begin position="304"/>
        <end position="338"/>
    </location>
</feature>
<sequence length="715" mass="82439">MSLLCQEQMTNTFKPCAVKYFGGQRGSPRESVDQEEEVNNKGNQDFEYEEPTFACEGFVRTRYEETKQKPRSRPLADEEKKFSHDSGSETESKVIDSNISKIYKEIDEINQAYTHIKKTAYYSQKYNQNLSSSINSNQSHSNQSHSIYTTVTSNTKEDLNAIRKKLLESNRICFEGSKSLKSSITGSKRFKHDQDSSNISLQEFKNKSQKLNIHKKPQTANLPPNSEDEIPRKKILLSISSSKAKQKEAKPQPKGYKGIYERQKEWAENLQKKRQQELDKKKNIKDENCTFKPKINDYSPNQAEKWKEDSEYESPKKAPKPWDDSRDQTVVTERDKNQSRNSSFYCKGCKQKESTKNTQEKDLLDYYKRSMNWLKQKEAKRKIMKEREEKKLDEYTFVPNTNNHMRSRSHHDAGASGGTSFIQRNKEWIAKKQEKQDIKKQEKIQKENEEMKSKYNGSVSQIKRRSSNISRRTQRQLHEDSNPNDSLSFAYYNAENPINESTVSRNSQGSRVSRKGSVRRQKSKLKHNFKSKKPISKTQTLHSRSKTGINISSHATKDLDEFQTLVSKLKDMMKPGQSSLDTEQIQQIPTQEPLNTDQNSYPKAENPSLITNILLSFDNSLSQAESAAQPQAELSFEPRVEFSAIENSKRLLEATQKISSVNNIGSDLLSSPPKQASFGTTKPEEDQDQKCEESFEDLQAKLKQLEETMQSIDCP</sequence>
<dbReference type="Proteomes" id="UP001295684">
    <property type="component" value="Unassembled WGS sequence"/>
</dbReference>
<evidence type="ECO:0000313" key="2">
    <source>
        <dbReference type="EMBL" id="CAI2371216.1"/>
    </source>
</evidence>
<accession>A0AAD1XGI3</accession>
<feature type="compositionally biased region" description="Basic and acidic residues" evidence="1">
    <location>
        <begin position="682"/>
        <end position="692"/>
    </location>
</feature>
<feature type="compositionally biased region" description="Polar residues" evidence="1">
    <location>
        <begin position="662"/>
        <end position="680"/>
    </location>
</feature>
<organism evidence="2 3">
    <name type="scientific">Euplotes crassus</name>
    <dbReference type="NCBI Taxonomy" id="5936"/>
    <lineage>
        <taxon>Eukaryota</taxon>
        <taxon>Sar</taxon>
        <taxon>Alveolata</taxon>
        <taxon>Ciliophora</taxon>
        <taxon>Intramacronucleata</taxon>
        <taxon>Spirotrichea</taxon>
        <taxon>Hypotrichia</taxon>
        <taxon>Euplotida</taxon>
        <taxon>Euplotidae</taxon>
        <taxon>Moneuplotes</taxon>
    </lineage>
</organism>
<comment type="caution">
    <text evidence="2">The sequence shown here is derived from an EMBL/GenBank/DDBJ whole genome shotgun (WGS) entry which is preliminary data.</text>
</comment>
<feature type="region of interest" description="Disordered" evidence="1">
    <location>
        <begin position="573"/>
        <end position="605"/>
    </location>
</feature>
<dbReference type="EMBL" id="CAMPGE010012451">
    <property type="protein sequence ID" value="CAI2371216.1"/>
    <property type="molecule type" value="Genomic_DNA"/>
</dbReference>
<feature type="region of interest" description="Disordered" evidence="1">
    <location>
        <begin position="61"/>
        <end position="93"/>
    </location>
</feature>
<reference evidence="2" key="1">
    <citation type="submission" date="2023-07" db="EMBL/GenBank/DDBJ databases">
        <authorList>
            <consortium name="AG Swart"/>
            <person name="Singh M."/>
            <person name="Singh A."/>
            <person name="Seah K."/>
            <person name="Emmerich C."/>
        </authorList>
    </citation>
    <scope>NUCLEOTIDE SEQUENCE</scope>
    <source>
        <strain evidence="2">DP1</strain>
    </source>
</reference>
<feature type="compositionally biased region" description="Polar residues" evidence="1">
    <location>
        <begin position="576"/>
        <end position="601"/>
    </location>
</feature>
<name>A0AAD1XGI3_EUPCR</name>
<dbReference type="AlphaFoldDB" id="A0AAD1XGI3"/>
<feature type="region of interest" description="Disordered" evidence="1">
    <location>
        <begin position="394"/>
        <end position="552"/>
    </location>
</feature>
<evidence type="ECO:0000313" key="3">
    <source>
        <dbReference type="Proteomes" id="UP001295684"/>
    </source>
</evidence>
<feature type="region of interest" description="Disordered" evidence="1">
    <location>
        <begin position="272"/>
        <end position="361"/>
    </location>
</feature>
<evidence type="ECO:0000256" key="1">
    <source>
        <dbReference type="SAM" id="MobiDB-lite"/>
    </source>
</evidence>
<feature type="compositionally biased region" description="Basic and acidic residues" evidence="1">
    <location>
        <begin position="350"/>
        <end position="361"/>
    </location>
</feature>
<feature type="compositionally biased region" description="Basic residues" evidence="1">
    <location>
        <begin position="512"/>
        <end position="535"/>
    </location>
</feature>
<feature type="compositionally biased region" description="Polar residues" evidence="1">
    <location>
        <begin position="455"/>
        <end position="471"/>
    </location>
</feature>
<feature type="compositionally biased region" description="Basic and acidic residues" evidence="1">
    <location>
        <begin position="424"/>
        <end position="453"/>
    </location>
</feature>
<feature type="compositionally biased region" description="Polar residues" evidence="1">
    <location>
        <begin position="536"/>
        <end position="552"/>
    </location>
</feature>
<feature type="region of interest" description="Disordered" evidence="1">
    <location>
        <begin position="662"/>
        <end position="692"/>
    </location>
</feature>
<proteinExistence type="predicted"/>
<protein>
    <submittedName>
        <fullName evidence="2">Uncharacterized protein</fullName>
    </submittedName>
</protein>
<keyword evidence="3" id="KW-1185">Reference proteome</keyword>
<feature type="compositionally biased region" description="Polar residues" evidence="1">
    <location>
        <begin position="496"/>
        <end position="506"/>
    </location>
</feature>
<gene>
    <name evidence="2" type="ORF">ECRASSUSDP1_LOCUS12536</name>
</gene>
<feature type="region of interest" description="Disordered" evidence="1">
    <location>
        <begin position="239"/>
        <end position="258"/>
    </location>
</feature>
<feature type="compositionally biased region" description="Basic and acidic residues" evidence="1">
    <location>
        <begin position="272"/>
        <end position="289"/>
    </location>
</feature>